<protein>
    <submittedName>
        <fullName evidence="1">Uncharacterized protein</fullName>
    </submittedName>
</protein>
<dbReference type="RefSeq" id="WP_149839805.1">
    <property type="nucleotide sequence ID" value="NZ_VUOC01000004.1"/>
</dbReference>
<organism evidence="1 2">
    <name type="scientific">Chitinophaga agrisoli</name>
    <dbReference type="NCBI Taxonomy" id="2607653"/>
    <lineage>
        <taxon>Bacteria</taxon>
        <taxon>Pseudomonadati</taxon>
        <taxon>Bacteroidota</taxon>
        <taxon>Chitinophagia</taxon>
        <taxon>Chitinophagales</taxon>
        <taxon>Chitinophagaceae</taxon>
        <taxon>Chitinophaga</taxon>
    </lineage>
</organism>
<accession>A0A5B2VJB5</accession>
<dbReference type="EMBL" id="VUOC01000004">
    <property type="protein sequence ID" value="KAA2238626.1"/>
    <property type="molecule type" value="Genomic_DNA"/>
</dbReference>
<reference evidence="1 2" key="2">
    <citation type="submission" date="2019-09" db="EMBL/GenBank/DDBJ databases">
        <authorList>
            <person name="Jin C."/>
        </authorList>
    </citation>
    <scope>NUCLEOTIDE SEQUENCE [LARGE SCALE GENOMIC DNA]</scope>
    <source>
        <strain evidence="1 2">BN140078</strain>
    </source>
</reference>
<keyword evidence="2" id="KW-1185">Reference proteome</keyword>
<comment type="caution">
    <text evidence="1">The sequence shown here is derived from an EMBL/GenBank/DDBJ whole genome shotgun (WGS) entry which is preliminary data.</text>
</comment>
<proteinExistence type="predicted"/>
<evidence type="ECO:0000313" key="1">
    <source>
        <dbReference type="EMBL" id="KAA2238626.1"/>
    </source>
</evidence>
<dbReference type="Proteomes" id="UP000324611">
    <property type="component" value="Unassembled WGS sequence"/>
</dbReference>
<dbReference type="AlphaFoldDB" id="A0A5B2VJB5"/>
<evidence type="ECO:0000313" key="2">
    <source>
        <dbReference type="Proteomes" id="UP000324611"/>
    </source>
</evidence>
<name>A0A5B2VJB5_9BACT</name>
<reference evidence="1 2" key="1">
    <citation type="submission" date="2019-09" db="EMBL/GenBank/DDBJ databases">
        <title>Chitinophaga ginsengihumi sp. nov., isolated from soil of ginseng rhizosphere.</title>
        <authorList>
            <person name="Lee J."/>
        </authorList>
    </citation>
    <scope>NUCLEOTIDE SEQUENCE [LARGE SCALE GENOMIC DNA]</scope>
    <source>
        <strain evidence="1 2">BN140078</strain>
    </source>
</reference>
<gene>
    <name evidence="1" type="ORF">F0L74_20595</name>
</gene>
<sequence length="74" mass="7543">MRKNIESLMSRLTANKDGTISGGFGSIRGGFNPFASPTDNAECCGTNSNGCVNSGDCSGSTNKVIKCSNTGNCS</sequence>